<keyword evidence="1" id="KW-1133">Transmembrane helix</keyword>
<proteinExistence type="predicted"/>
<reference evidence="2" key="1">
    <citation type="submission" date="2015-06" db="EMBL/GenBank/DDBJ databases">
        <authorList>
            <person name="Nguyen H."/>
        </authorList>
    </citation>
    <scope>NUCLEOTIDE SEQUENCE</scope>
    <source>
        <strain evidence="2">DAOM 180753</strain>
    </source>
</reference>
<sequence>MRQILDRRIPLPWLEELPSGGNGRTCELPICWFCLFGFSAPIRRHITSLQCHRRHKIPVFAARLPPLSIFYFFYLSILHSSLRSYNFSSPIGLADFPTCPLRQHVFGRRLRLRLCV</sequence>
<keyword evidence="1" id="KW-0472">Membrane</keyword>
<comment type="caution">
    <text evidence="2">The sequence shown here is derived from an EMBL/GenBank/DDBJ whole genome shotgun (WGS) entry which is preliminary data.</text>
</comment>
<evidence type="ECO:0000313" key="2">
    <source>
        <dbReference type="EMBL" id="KAJ9482176.1"/>
    </source>
</evidence>
<dbReference type="AlphaFoldDB" id="A0AAI9T7E4"/>
<feature type="transmembrane region" description="Helical" evidence="1">
    <location>
        <begin position="57"/>
        <end position="77"/>
    </location>
</feature>
<keyword evidence="3" id="KW-1185">Reference proteome</keyword>
<organism evidence="2 3">
    <name type="scientific">Penicillium thymicola</name>
    <dbReference type="NCBI Taxonomy" id="293382"/>
    <lineage>
        <taxon>Eukaryota</taxon>
        <taxon>Fungi</taxon>
        <taxon>Dikarya</taxon>
        <taxon>Ascomycota</taxon>
        <taxon>Pezizomycotina</taxon>
        <taxon>Eurotiomycetes</taxon>
        <taxon>Eurotiomycetidae</taxon>
        <taxon>Eurotiales</taxon>
        <taxon>Aspergillaceae</taxon>
        <taxon>Penicillium</taxon>
    </lineage>
</organism>
<evidence type="ECO:0000313" key="3">
    <source>
        <dbReference type="Proteomes" id="UP001227192"/>
    </source>
</evidence>
<evidence type="ECO:0000256" key="1">
    <source>
        <dbReference type="SAM" id="Phobius"/>
    </source>
</evidence>
<dbReference type="EMBL" id="LACB01000603">
    <property type="protein sequence ID" value="KAJ9482176.1"/>
    <property type="molecule type" value="Genomic_DNA"/>
</dbReference>
<gene>
    <name evidence="2" type="ORF">VN97_g11265</name>
</gene>
<dbReference type="Proteomes" id="UP001227192">
    <property type="component" value="Unassembled WGS sequence"/>
</dbReference>
<keyword evidence="1" id="KW-0812">Transmembrane</keyword>
<accession>A0AAI9T7E4</accession>
<name>A0AAI9T7E4_PENTH</name>
<reference evidence="2" key="2">
    <citation type="journal article" date="2016" name="Fungal Biol.">
        <title>Ochratoxin A production by Penicillium thymicola.</title>
        <authorList>
            <person name="Nguyen H.D.T."/>
            <person name="McMullin D.R."/>
            <person name="Ponomareva E."/>
            <person name="Riley R."/>
            <person name="Pomraning K.R."/>
            <person name="Baker S.E."/>
            <person name="Seifert K.A."/>
        </authorList>
    </citation>
    <scope>NUCLEOTIDE SEQUENCE</scope>
    <source>
        <strain evidence="2">DAOM 180753</strain>
    </source>
</reference>
<protein>
    <submittedName>
        <fullName evidence="2">Uncharacterized protein</fullName>
    </submittedName>
</protein>